<gene>
    <name evidence="1" type="ORF">RSOLAG1IB_09906</name>
</gene>
<organism evidence="1 2">
    <name type="scientific">Thanatephorus cucumeris (strain AG1-IB / isolate 7/3/14)</name>
    <name type="common">Lettuce bottom rot fungus</name>
    <name type="synonym">Rhizoctonia solani</name>
    <dbReference type="NCBI Taxonomy" id="1108050"/>
    <lineage>
        <taxon>Eukaryota</taxon>
        <taxon>Fungi</taxon>
        <taxon>Dikarya</taxon>
        <taxon>Basidiomycota</taxon>
        <taxon>Agaricomycotina</taxon>
        <taxon>Agaricomycetes</taxon>
        <taxon>Cantharellales</taxon>
        <taxon>Ceratobasidiaceae</taxon>
        <taxon>Rhizoctonia</taxon>
        <taxon>Rhizoctonia solani AG-1</taxon>
    </lineage>
</organism>
<accession>A0A0B7FWL0</accession>
<protein>
    <submittedName>
        <fullName evidence="1">Uncharacterized protein</fullName>
    </submittedName>
</protein>
<evidence type="ECO:0000313" key="2">
    <source>
        <dbReference type="Proteomes" id="UP000059188"/>
    </source>
</evidence>
<dbReference type="EMBL" id="LN679152">
    <property type="protein sequence ID" value="CEL61284.1"/>
    <property type="molecule type" value="Genomic_DNA"/>
</dbReference>
<reference evidence="1 2" key="1">
    <citation type="submission" date="2014-11" db="EMBL/GenBank/DDBJ databases">
        <authorList>
            <person name="Wibberg Daniel"/>
        </authorList>
    </citation>
    <scope>NUCLEOTIDE SEQUENCE [LARGE SCALE GENOMIC DNA]</scope>
    <source>
        <strain evidence="1">Rhizoctonia solani AG1-IB 7/3/14</strain>
    </source>
</reference>
<evidence type="ECO:0000313" key="1">
    <source>
        <dbReference type="EMBL" id="CEL61284.1"/>
    </source>
</evidence>
<sequence>MTYRRLILRPPDARLTKHIYKTIHNVKGEIEPDTYVAESAGTGRFIQPHLELQYLVISSLPDYCHGPAGVRGERP</sequence>
<dbReference type="AlphaFoldDB" id="A0A0B7FWL0"/>
<dbReference type="Proteomes" id="UP000059188">
    <property type="component" value="Unassembled WGS sequence"/>
</dbReference>
<name>A0A0B7FWL0_THACB</name>
<keyword evidence="2" id="KW-1185">Reference proteome</keyword>
<proteinExistence type="predicted"/>